<comment type="caution">
    <text evidence="1">The sequence shown here is derived from an EMBL/GenBank/DDBJ whole genome shotgun (WGS) entry which is preliminary data.</text>
</comment>
<proteinExistence type="predicted"/>
<keyword evidence="2" id="KW-1185">Reference proteome</keyword>
<sequence>MGRCLLWPAGPVEPGRPLVGSGYRSRRARPSPCPRRHGRPVRLSLSGCPRGRPARVRAGATPTVRMRGRPPPPTWRPPRTPTRVVSARCCRQLPGATSGCGRWTAGIAPLPRPCRRRGAGAMLARRAPSRLLVLWRPPLPPRRWRWCPPPRLARRRQGPTSAREPAGRWLRTPSPCHPPLATQGAMSDTHGALAGDKTTTGPPSSAAAPPLPPLPPPLAPAAGAPRTYAVCPVPSCGEGVRRFEEGPATVVAHLQAKHLLSEVPAAVVADLHLAPCPHCGRGYRNVRGRRGLTSLVAHAAQCRQNPRRRRARAARPLPTPAPRPAGAAAPAGAALASAPTEGMERYLTTPAERLTAREAFLSRVAPDEASWPSLVAFGARTLQHVPAALLRAWRLLGAEALEWIRTDPARPQAWLWLLLLPSLLLHEPCPPHPGATPAPQPTRAEHATLMLDGSFSAALDARNVGIWRPAARAPPPPAPPPSAAAPAPPPPLPPPRLDRADMRRLTRAQSRALRQVRKGRLSAALRTLQNAPLAPQTAAIWAKALALHPSASSAKATTASVEAAFPAELAAAAEFGTRAATPQSITLDAVTTAIRRAPKGSAPGPSGLRMEHLHALGDDGRDALVSVVLMLTGDAAVERVPPVATHALAGASLLLLTKPGGLGADGLPKLRPIGMPEVIRKLVASTLAGTVRDAVAEFLAPLQLGVGVSSACERALHELNAYLALHPDEAVLQLDFANAFNLESQSAMRAMVERAFPLLSSYFQWVYGGDAPNVYGWADPAGGDHVGGLMARLCLPSARGTQQGDPLGPLLHALAIHLVLTRLATAHPERLVKGVHDDVVVAAPPEALAAVMRDACAWGAAIDAELAPTKCAACCPTPPPCGSINPQVGGQHVSCKGRQATSLIRSSPCIWVHIP</sequence>
<name>A0ACC3CAZ3_PYRYE</name>
<gene>
    <name evidence="1" type="ORF">I4F81_009836</name>
</gene>
<dbReference type="Proteomes" id="UP000798662">
    <property type="component" value="Chromosome 3"/>
</dbReference>
<evidence type="ECO:0000313" key="2">
    <source>
        <dbReference type="Proteomes" id="UP000798662"/>
    </source>
</evidence>
<evidence type="ECO:0000313" key="1">
    <source>
        <dbReference type="EMBL" id="KAK1867329.1"/>
    </source>
</evidence>
<organism evidence="1 2">
    <name type="scientific">Pyropia yezoensis</name>
    <name type="common">Susabi-nori</name>
    <name type="synonym">Porphyra yezoensis</name>
    <dbReference type="NCBI Taxonomy" id="2788"/>
    <lineage>
        <taxon>Eukaryota</taxon>
        <taxon>Rhodophyta</taxon>
        <taxon>Bangiophyceae</taxon>
        <taxon>Bangiales</taxon>
        <taxon>Bangiaceae</taxon>
        <taxon>Pyropia</taxon>
    </lineage>
</organism>
<dbReference type="EMBL" id="CM020620">
    <property type="protein sequence ID" value="KAK1867329.1"/>
    <property type="molecule type" value="Genomic_DNA"/>
</dbReference>
<accession>A0ACC3CAZ3</accession>
<protein>
    <submittedName>
        <fullName evidence="1">Uncharacterized protein</fullName>
    </submittedName>
</protein>
<reference evidence="1" key="1">
    <citation type="submission" date="2019-11" db="EMBL/GenBank/DDBJ databases">
        <title>Nori genome reveals adaptations in red seaweeds to the harsh intertidal environment.</title>
        <authorList>
            <person name="Wang D."/>
            <person name="Mao Y."/>
        </authorList>
    </citation>
    <scope>NUCLEOTIDE SEQUENCE</scope>
    <source>
        <tissue evidence="1">Gametophyte</tissue>
    </source>
</reference>